<evidence type="ECO:0000259" key="2">
    <source>
        <dbReference type="PROSITE" id="PS50968"/>
    </source>
</evidence>
<dbReference type="CDD" id="cd06850">
    <property type="entry name" value="biotinyl_domain"/>
    <property type="match status" value="1"/>
</dbReference>
<dbReference type="EMBL" id="CAEZZS010000055">
    <property type="protein sequence ID" value="CAB4781729.1"/>
    <property type="molecule type" value="Genomic_DNA"/>
</dbReference>
<dbReference type="PANTHER" id="PTHR45266">
    <property type="entry name" value="OXALOACETATE DECARBOXYLASE ALPHA CHAIN"/>
    <property type="match status" value="1"/>
</dbReference>
<dbReference type="Pfam" id="PF00364">
    <property type="entry name" value="Biotin_lipoyl"/>
    <property type="match status" value="1"/>
</dbReference>
<sequence length="81" mass="8613">MAEADQKIHTIRAEMVANVLSVSVTIGESVIIGQTVLLLDSMKMEIPVLSEVAGKVIEIAVTPGEIIQEGDPLIMIAEQGK</sequence>
<accession>A0A6J6WCM2</accession>
<dbReference type="PROSITE" id="PS50968">
    <property type="entry name" value="BIOTINYL_LIPOYL"/>
    <property type="match status" value="1"/>
</dbReference>
<gene>
    <name evidence="3" type="ORF">UFOPK1811_00966</name>
    <name evidence="4" type="ORF">UFOPK2360_00096</name>
    <name evidence="5" type="ORF">UFOPK2922_01091</name>
</gene>
<evidence type="ECO:0000313" key="5">
    <source>
        <dbReference type="EMBL" id="CAB4781729.1"/>
    </source>
</evidence>
<dbReference type="Gene3D" id="2.40.50.100">
    <property type="match status" value="1"/>
</dbReference>
<dbReference type="SUPFAM" id="SSF51230">
    <property type="entry name" value="Single hybrid motif"/>
    <property type="match status" value="1"/>
</dbReference>
<dbReference type="AlphaFoldDB" id="A0A6J6WCM2"/>
<evidence type="ECO:0000256" key="1">
    <source>
        <dbReference type="ARBA" id="ARBA00023267"/>
    </source>
</evidence>
<proteinExistence type="predicted"/>
<reference evidence="5" key="1">
    <citation type="submission" date="2020-05" db="EMBL/GenBank/DDBJ databases">
        <authorList>
            <person name="Chiriac C."/>
            <person name="Salcher M."/>
            <person name="Ghai R."/>
            <person name="Kavagutti S V."/>
        </authorList>
    </citation>
    <scope>NUCLEOTIDE SEQUENCE</scope>
</reference>
<dbReference type="InterPro" id="IPR000089">
    <property type="entry name" value="Biotin_lipoyl"/>
</dbReference>
<feature type="domain" description="Lipoyl-binding" evidence="2">
    <location>
        <begin position="1"/>
        <end position="77"/>
    </location>
</feature>
<protein>
    <submittedName>
        <fullName evidence="5">Unannotated protein</fullName>
    </submittedName>
</protein>
<dbReference type="InterPro" id="IPR011053">
    <property type="entry name" value="Single_hybrid_motif"/>
</dbReference>
<dbReference type="EMBL" id="CAEZXH010000003">
    <property type="protein sequence ID" value="CAB4674795.1"/>
    <property type="molecule type" value="Genomic_DNA"/>
</dbReference>
<dbReference type="PANTHER" id="PTHR45266:SF3">
    <property type="entry name" value="OXALOACETATE DECARBOXYLASE ALPHA CHAIN"/>
    <property type="match status" value="1"/>
</dbReference>
<dbReference type="NCBIfam" id="NF004547">
    <property type="entry name" value="PRK05889.1"/>
    <property type="match status" value="1"/>
</dbReference>
<evidence type="ECO:0000313" key="4">
    <source>
        <dbReference type="EMBL" id="CAB4674795.1"/>
    </source>
</evidence>
<dbReference type="EMBL" id="CAEZUJ010000039">
    <property type="protein sequence ID" value="CAB4603387.1"/>
    <property type="molecule type" value="Genomic_DNA"/>
</dbReference>
<keyword evidence="1" id="KW-0092">Biotin</keyword>
<organism evidence="5">
    <name type="scientific">freshwater metagenome</name>
    <dbReference type="NCBI Taxonomy" id="449393"/>
    <lineage>
        <taxon>unclassified sequences</taxon>
        <taxon>metagenomes</taxon>
        <taxon>ecological metagenomes</taxon>
    </lineage>
</organism>
<name>A0A6J6WCM2_9ZZZZ</name>
<evidence type="ECO:0000313" key="3">
    <source>
        <dbReference type="EMBL" id="CAB4603387.1"/>
    </source>
</evidence>
<dbReference type="InterPro" id="IPR050709">
    <property type="entry name" value="Biotin_Carboxyl_Carrier/Decarb"/>
</dbReference>